<dbReference type="RefSeq" id="WP_368497765.1">
    <property type="nucleotide sequence ID" value="NZ_CP162511.1"/>
</dbReference>
<protein>
    <submittedName>
        <fullName evidence="1">Uncharacterized protein</fullName>
    </submittedName>
</protein>
<name>A0AB39BFM5_9MICO</name>
<gene>
    <name evidence="1" type="ORF">ABFY20_18975</name>
</gene>
<dbReference type="AlphaFoldDB" id="A0AB39BFM5"/>
<proteinExistence type="predicted"/>
<sequence length="48" mass="5072">MGTRKWMRGGRAAGGATVTAHGDDRIRFSPHATTPLESLHRAGELLAG</sequence>
<dbReference type="EMBL" id="CP162511">
    <property type="protein sequence ID" value="XDI05377.1"/>
    <property type="molecule type" value="Genomic_DNA"/>
</dbReference>
<organism evidence="1">
    <name type="scientific">Herbiconiux sp. A18JL235</name>
    <dbReference type="NCBI Taxonomy" id="3152363"/>
    <lineage>
        <taxon>Bacteria</taxon>
        <taxon>Bacillati</taxon>
        <taxon>Actinomycetota</taxon>
        <taxon>Actinomycetes</taxon>
        <taxon>Micrococcales</taxon>
        <taxon>Microbacteriaceae</taxon>
        <taxon>Herbiconiux</taxon>
    </lineage>
</organism>
<accession>A0AB39BFM5</accession>
<reference evidence="1" key="1">
    <citation type="submission" date="2024-05" db="EMBL/GenBank/DDBJ databases">
        <title>Herbiconiux sp. A18JL235.</title>
        <authorList>
            <person name="Zhang G."/>
        </authorList>
    </citation>
    <scope>NUCLEOTIDE SEQUENCE</scope>
    <source>
        <strain evidence="1">A18JL235</strain>
    </source>
</reference>
<evidence type="ECO:0000313" key="1">
    <source>
        <dbReference type="EMBL" id="XDI05377.1"/>
    </source>
</evidence>